<sequence>MAKNSLPRWFVKKYVYLDPQKELNFFMYDIISIGSATRDVFIISKEFHILSDPHSINHKAECVSLGSKIEIDQLVLTTGGGGTNTATTFARLGFKTATITRLGDDRPGLDILEDLNTNRISTRFIKKIKHGQTGYSTLLTMLDGERTILVYRGVSSLFTSKDILWNKLSTKWIYLSSLGGNFALSKKIIEFATKKKIHLAWNPGKKELESGLKIFLPVLSKINVFMINREEAQILTGQMQANSQKLLNILSAYTSGLIIITDGPNGAYASCQGKNFHVATTGVKSISQTGAGDAFGSGVVSGLMKGLLHYQALRVGILNAESVIQQIGAKKGIISKWPSEKKLKMITLKNF</sequence>
<keyword evidence="3" id="KW-0418">Kinase</keyword>
<evidence type="ECO:0000313" key="5">
    <source>
        <dbReference type="EMBL" id="PJA47224.1"/>
    </source>
</evidence>
<reference evidence="6" key="1">
    <citation type="submission" date="2017-09" db="EMBL/GenBank/DDBJ databases">
        <title>Depth-based differentiation of microbial function through sediment-hosted aquifers and enrichment of novel symbionts in the deep terrestrial subsurface.</title>
        <authorList>
            <person name="Probst A.J."/>
            <person name="Ladd B."/>
            <person name="Jarett J.K."/>
            <person name="Geller-Mcgrath D.E."/>
            <person name="Sieber C.M.K."/>
            <person name="Emerson J.B."/>
            <person name="Anantharaman K."/>
            <person name="Thomas B.C."/>
            <person name="Malmstrom R."/>
            <person name="Stieglmeier M."/>
            <person name="Klingl A."/>
            <person name="Woyke T."/>
            <person name="Ryan C.M."/>
            <person name="Banfield J.F."/>
        </authorList>
    </citation>
    <scope>NUCLEOTIDE SEQUENCE [LARGE SCALE GENOMIC DNA]</scope>
</reference>
<dbReference type="GO" id="GO:0005829">
    <property type="term" value="C:cytosol"/>
    <property type="evidence" value="ECO:0007669"/>
    <property type="project" value="TreeGrafter"/>
</dbReference>
<dbReference type="GO" id="GO:0016301">
    <property type="term" value="F:kinase activity"/>
    <property type="evidence" value="ECO:0007669"/>
    <property type="project" value="UniProtKB-KW"/>
</dbReference>
<evidence type="ECO:0000256" key="3">
    <source>
        <dbReference type="ARBA" id="ARBA00022777"/>
    </source>
</evidence>
<dbReference type="GO" id="GO:0006796">
    <property type="term" value="P:phosphate-containing compound metabolic process"/>
    <property type="evidence" value="ECO:0007669"/>
    <property type="project" value="UniProtKB-ARBA"/>
</dbReference>
<gene>
    <name evidence="5" type="ORF">CO172_02595</name>
</gene>
<feature type="domain" description="Carbohydrate kinase PfkB" evidence="4">
    <location>
        <begin position="65"/>
        <end position="331"/>
    </location>
</feature>
<keyword evidence="2" id="KW-0808">Transferase</keyword>
<dbReference type="Proteomes" id="UP000229749">
    <property type="component" value="Unassembled WGS sequence"/>
</dbReference>
<dbReference type="Pfam" id="PF00294">
    <property type="entry name" value="PfkB"/>
    <property type="match status" value="1"/>
</dbReference>
<evidence type="ECO:0000256" key="2">
    <source>
        <dbReference type="ARBA" id="ARBA00022679"/>
    </source>
</evidence>
<comment type="similarity">
    <text evidence="1">Belongs to the carbohydrate kinase PfkB family.</text>
</comment>
<dbReference type="EMBL" id="PFWS01000040">
    <property type="protein sequence ID" value="PJA47224.1"/>
    <property type="molecule type" value="Genomic_DNA"/>
</dbReference>
<accession>A0A2M7XH72</accession>
<dbReference type="InterPro" id="IPR002173">
    <property type="entry name" value="Carboh/pur_kinase_PfkB_CS"/>
</dbReference>
<organism evidence="5 6">
    <name type="scientific">Candidatus Uhrbacteria bacterium CG_4_9_14_3_um_filter_36_7</name>
    <dbReference type="NCBI Taxonomy" id="1975033"/>
    <lineage>
        <taxon>Bacteria</taxon>
        <taxon>Candidatus Uhriibacteriota</taxon>
    </lineage>
</organism>
<dbReference type="PANTHER" id="PTHR10584:SF166">
    <property type="entry name" value="RIBOKINASE"/>
    <property type="match status" value="1"/>
</dbReference>
<name>A0A2M7XH72_9BACT</name>
<dbReference type="InterPro" id="IPR011611">
    <property type="entry name" value="PfkB_dom"/>
</dbReference>
<protein>
    <recommendedName>
        <fullName evidence="4">Carbohydrate kinase PfkB domain-containing protein</fullName>
    </recommendedName>
</protein>
<evidence type="ECO:0000256" key="1">
    <source>
        <dbReference type="ARBA" id="ARBA00010688"/>
    </source>
</evidence>
<dbReference type="SUPFAM" id="SSF53613">
    <property type="entry name" value="Ribokinase-like"/>
    <property type="match status" value="1"/>
</dbReference>
<dbReference type="AlphaFoldDB" id="A0A2M7XH72"/>
<evidence type="ECO:0000313" key="6">
    <source>
        <dbReference type="Proteomes" id="UP000229749"/>
    </source>
</evidence>
<dbReference type="PANTHER" id="PTHR10584">
    <property type="entry name" value="SUGAR KINASE"/>
    <property type="match status" value="1"/>
</dbReference>
<proteinExistence type="inferred from homology"/>
<dbReference type="PRINTS" id="PR00990">
    <property type="entry name" value="RIBOKINASE"/>
</dbReference>
<dbReference type="Gene3D" id="3.40.1190.20">
    <property type="match status" value="1"/>
</dbReference>
<dbReference type="InterPro" id="IPR002139">
    <property type="entry name" value="Ribo/fructo_kinase"/>
</dbReference>
<dbReference type="InterPro" id="IPR029056">
    <property type="entry name" value="Ribokinase-like"/>
</dbReference>
<evidence type="ECO:0000259" key="4">
    <source>
        <dbReference type="Pfam" id="PF00294"/>
    </source>
</evidence>
<comment type="caution">
    <text evidence="5">The sequence shown here is derived from an EMBL/GenBank/DDBJ whole genome shotgun (WGS) entry which is preliminary data.</text>
</comment>
<dbReference type="PROSITE" id="PS00583">
    <property type="entry name" value="PFKB_KINASES_1"/>
    <property type="match status" value="1"/>
</dbReference>